<reference evidence="2" key="1">
    <citation type="submission" date="2025-08" db="UniProtKB">
        <authorList>
            <consortium name="Ensembl"/>
        </authorList>
    </citation>
    <scope>IDENTIFICATION</scope>
</reference>
<dbReference type="OMA" id="CHADTNG"/>
<proteinExistence type="predicted"/>
<dbReference type="InParanoid" id="A0A672I866"/>
<reference evidence="2" key="2">
    <citation type="submission" date="2025-09" db="UniProtKB">
        <authorList>
            <consortium name="Ensembl"/>
        </authorList>
    </citation>
    <scope>IDENTIFICATION</scope>
</reference>
<dbReference type="Proteomes" id="UP000472267">
    <property type="component" value="Unassembled WGS sequence"/>
</dbReference>
<organism evidence="2 3">
    <name type="scientific">Salarias fasciatus</name>
    <name type="common">Jewelled blenny</name>
    <name type="synonym">Blennius fasciatus</name>
    <dbReference type="NCBI Taxonomy" id="181472"/>
    <lineage>
        <taxon>Eukaryota</taxon>
        <taxon>Metazoa</taxon>
        <taxon>Chordata</taxon>
        <taxon>Craniata</taxon>
        <taxon>Vertebrata</taxon>
        <taxon>Euteleostomi</taxon>
        <taxon>Actinopterygii</taxon>
        <taxon>Neopterygii</taxon>
        <taxon>Teleostei</taxon>
        <taxon>Neoteleostei</taxon>
        <taxon>Acanthomorphata</taxon>
        <taxon>Ovalentaria</taxon>
        <taxon>Blenniimorphae</taxon>
        <taxon>Blenniiformes</taxon>
        <taxon>Blennioidei</taxon>
        <taxon>Blenniidae</taxon>
        <taxon>Salariinae</taxon>
        <taxon>Salarias</taxon>
    </lineage>
</organism>
<evidence type="ECO:0000313" key="2">
    <source>
        <dbReference type="Ensembl" id="ENSSFAP00005037357.1"/>
    </source>
</evidence>
<feature type="region of interest" description="Disordered" evidence="1">
    <location>
        <begin position="1"/>
        <end position="34"/>
    </location>
</feature>
<keyword evidence="3" id="KW-1185">Reference proteome</keyword>
<protein>
    <submittedName>
        <fullName evidence="2">Uncharacterized protein</fullName>
    </submittedName>
</protein>
<evidence type="ECO:0000256" key="1">
    <source>
        <dbReference type="SAM" id="MobiDB-lite"/>
    </source>
</evidence>
<accession>A0A672I866</accession>
<dbReference type="Ensembl" id="ENSSFAT00005038747.1">
    <property type="protein sequence ID" value="ENSSFAP00005037357.1"/>
    <property type="gene ID" value="ENSSFAG00005018788.1"/>
</dbReference>
<sequence>GPIKMSTDDSVSEDVSTSGALSHGHDGEKNLPCHSTPVLWRRSVALVQEIRSSGETDPEIWKDCELHLMNLEAFAPCSRQES</sequence>
<name>A0A672I866_SALFA</name>
<dbReference type="AlphaFoldDB" id="A0A672I866"/>
<evidence type="ECO:0000313" key="3">
    <source>
        <dbReference type="Proteomes" id="UP000472267"/>
    </source>
</evidence>